<accession>A0A3B0U4V1</accession>
<protein>
    <recommendedName>
        <fullName evidence="4">Chromosome segregation protein SMC</fullName>
    </recommendedName>
</protein>
<evidence type="ECO:0008006" key="4">
    <source>
        <dbReference type="Google" id="ProtNLM"/>
    </source>
</evidence>
<keyword evidence="2" id="KW-1133">Transmembrane helix</keyword>
<dbReference type="AlphaFoldDB" id="A0A3B0U4V1"/>
<dbReference type="EMBL" id="UOES01000037">
    <property type="protein sequence ID" value="VAW25915.1"/>
    <property type="molecule type" value="Genomic_DNA"/>
</dbReference>
<proteinExistence type="predicted"/>
<keyword evidence="2" id="KW-0812">Transmembrane</keyword>
<reference evidence="3" key="1">
    <citation type="submission" date="2018-06" db="EMBL/GenBank/DDBJ databases">
        <authorList>
            <person name="Zhirakovskaya E."/>
        </authorList>
    </citation>
    <scope>NUCLEOTIDE SEQUENCE</scope>
</reference>
<keyword evidence="1" id="KW-0175">Coiled coil</keyword>
<gene>
    <name evidence="3" type="ORF">MNBD_BACTEROID06-76</name>
</gene>
<feature type="coiled-coil region" evidence="1">
    <location>
        <begin position="55"/>
        <end position="183"/>
    </location>
</feature>
<organism evidence="3">
    <name type="scientific">hydrothermal vent metagenome</name>
    <dbReference type="NCBI Taxonomy" id="652676"/>
    <lineage>
        <taxon>unclassified sequences</taxon>
        <taxon>metagenomes</taxon>
        <taxon>ecological metagenomes</taxon>
    </lineage>
</organism>
<evidence type="ECO:0000256" key="2">
    <source>
        <dbReference type="SAM" id="Phobius"/>
    </source>
</evidence>
<evidence type="ECO:0000256" key="1">
    <source>
        <dbReference type="SAM" id="Coils"/>
    </source>
</evidence>
<keyword evidence="2" id="KW-0472">Membrane</keyword>
<name>A0A3B0U4V1_9ZZZZ</name>
<dbReference type="Gene3D" id="1.10.287.1490">
    <property type="match status" value="1"/>
</dbReference>
<evidence type="ECO:0000313" key="3">
    <source>
        <dbReference type="EMBL" id="VAW25915.1"/>
    </source>
</evidence>
<feature type="transmembrane region" description="Helical" evidence="2">
    <location>
        <begin position="20"/>
        <end position="39"/>
    </location>
</feature>
<sequence>MSDSTKEVIQEPKPKGSNKSIYFIVLGVLVVLLVIKVVLDQKEKSELTDYYTTELEASQQKLDRISEELAQKIHDIDSLGGDITELLATQKEIEKERKQLQNTRQANRQLIGRLRRKTDGYQELLKEKDKEITRLTKLSEELFAENTNLKEDKNELSRSIVSLNENKKELEDKVAVASRLKAEGIHIYAVAKNGKERESIFKNRHLKQLKVIFNIAKNDVAPLEGKEIIIRIVDKNGQVVFDINKGSGSFMLDGKETFYTASKDVLFDNSNQQLSFLYDKGSDYESGVYKMEVFTDGYLMGAKSFTVK</sequence>